<dbReference type="Pfam" id="PF03067">
    <property type="entry name" value="LPMO_10"/>
    <property type="match status" value="1"/>
</dbReference>
<dbReference type="SUPFAM" id="SSF81296">
    <property type="entry name" value="E set domains"/>
    <property type="match status" value="1"/>
</dbReference>
<feature type="domain" description="Chitin-binding type-4" evidence="5">
    <location>
        <begin position="29"/>
        <end position="241"/>
    </location>
</feature>
<dbReference type="Gene3D" id="2.70.50.50">
    <property type="entry name" value="chitin-binding protein cbp21"/>
    <property type="match status" value="1"/>
</dbReference>
<dbReference type="InterPro" id="IPR013783">
    <property type="entry name" value="Ig-like_fold"/>
</dbReference>
<dbReference type="InterPro" id="IPR051024">
    <property type="entry name" value="GlcNAc_Chitin_IntDeg"/>
</dbReference>
<evidence type="ECO:0000259" key="6">
    <source>
        <dbReference type="Pfam" id="PF18416"/>
    </source>
</evidence>
<evidence type="ECO:0000256" key="4">
    <source>
        <dbReference type="SAM" id="SignalP"/>
    </source>
</evidence>
<feature type="chain" id="PRO_5047312617" evidence="4">
    <location>
        <begin position="31"/>
        <end position="525"/>
    </location>
</feature>
<feature type="domain" description="N-acetylglucosamine binding protein A" evidence="6">
    <location>
        <begin position="259"/>
        <end position="348"/>
    </location>
</feature>
<gene>
    <name evidence="7" type="ORF">OSC50_01000</name>
</gene>
<dbReference type="Proteomes" id="UP001164116">
    <property type="component" value="Chromosome"/>
</dbReference>
<sequence length="525" mass="56795">MNNLQSYARDLFKWVLAAVLLAPAAGWGHGAVETPPSRALNCYVTGGHWGSANGSSIKDEGCREAFTKTFNSTNDWAIAADQWHEVAKIPEINHPTLDQIKAIIPDGHICAANDPKKASLDYPTPLWTKYKENVVPGQSLAIRLVGTILHVPSTFYAFITRPGFNSATDVLKWSDLIALGGPERLEKAYTNWNPPALLPGLAGFYVINRTIPSNASGNGLVVGIWVRDDPNGEFFISCSDVRFQSGGVPDPLTNIGPYIGPDMQSLKVGDSVHFRIFGVDAKGTELVDITQKIRTDNLAPAKWGLEIANQVPPAIAKIGVKANGTVTFNSANPQANATYATNPHYKQVMSIITGGGETPDERPPTANFQGPTEAKEGETVTFDGRSSVGHNGPLTYIWSTNASDHASPPPNHQSTFSFKVGPYVDPVPGAPQPNYIIKLGVYDAQNRKNGQKETTFVIKKAGHNDGFPQWLSEVAYTYNSGSQVSNHGVKYRCKQGSAGAWCGQIENEPGKPGSTFWQRAWDVVP</sequence>
<evidence type="ECO:0000313" key="7">
    <source>
        <dbReference type="EMBL" id="UZW18968.1"/>
    </source>
</evidence>
<feature type="signal peptide" evidence="4">
    <location>
        <begin position="1"/>
        <end position="30"/>
    </location>
</feature>
<keyword evidence="8" id="KW-1185">Reference proteome</keyword>
<evidence type="ECO:0000256" key="3">
    <source>
        <dbReference type="ARBA" id="ARBA00022729"/>
    </source>
</evidence>
<keyword evidence="7" id="KW-0503">Monooxygenase</keyword>
<keyword evidence="1" id="KW-0964">Secreted</keyword>
<dbReference type="GO" id="GO:0004497">
    <property type="term" value="F:monooxygenase activity"/>
    <property type="evidence" value="ECO:0007669"/>
    <property type="project" value="UniProtKB-KW"/>
</dbReference>
<keyword evidence="3 4" id="KW-0732">Signal</keyword>
<organism evidence="7 8">
    <name type="scientific">Pseudomonas quebecensis</name>
    <dbReference type="NCBI Taxonomy" id="2995174"/>
    <lineage>
        <taxon>Bacteria</taxon>
        <taxon>Pseudomonadati</taxon>
        <taxon>Pseudomonadota</taxon>
        <taxon>Gammaproteobacteria</taxon>
        <taxon>Pseudomonadales</taxon>
        <taxon>Pseudomonadaceae</taxon>
        <taxon>Pseudomonas</taxon>
    </lineage>
</organism>
<evidence type="ECO:0000313" key="8">
    <source>
        <dbReference type="Proteomes" id="UP001164116"/>
    </source>
</evidence>
<evidence type="ECO:0000259" key="5">
    <source>
        <dbReference type="Pfam" id="PF03067"/>
    </source>
</evidence>
<dbReference type="PANTHER" id="PTHR34823">
    <property type="entry name" value="GLCNAC-BINDING PROTEIN A"/>
    <property type="match status" value="1"/>
</dbReference>
<reference evidence="7" key="1">
    <citation type="submission" date="2022-11" db="EMBL/GenBank/DDBJ databases">
        <title>Taxonomic description of a new Pseudomonas species.</title>
        <authorList>
            <person name="Tambong J.T."/>
        </authorList>
    </citation>
    <scope>NUCLEOTIDE SEQUENCE</scope>
    <source>
        <strain evidence="7">S1Bt42</strain>
    </source>
</reference>
<dbReference type="PANTHER" id="PTHR34823:SF1">
    <property type="entry name" value="CHITIN-BINDING TYPE-4 DOMAIN-CONTAINING PROTEIN"/>
    <property type="match status" value="1"/>
</dbReference>
<keyword evidence="2" id="KW-0147">Chitin-binding</keyword>
<evidence type="ECO:0000256" key="1">
    <source>
        <dbReference type="ARBA" id="ARBA00022525"/>
    </source>
</evidence>
<dbReference type="CDD" id="cd21177">
    <property type="entry name" value="LPMO_AA10"/>
    <property type="match status" value="1"/>
</dbReference>
<evidence type="ECO:0000256" key="2">
    <source>
        <dbReference type="ARBA" id="ARBA00022669"/>
    </source>
</evidence>
<keyword evidence="7" id="KW-0560">Oxidoreductase</keyword>
<accession>A0ABY6QIW3</accession>
<dbReference type="EMBL" id="CP112866">
    <property type="protein sequence ID" value="UZW18968.1"/>
    <property type="molecule type" value="Genomic_DNA"/>
</dbReference>
<protein>
    <submittedName>
        <fullName evidence="7">Lytic polysaccharide monooxygenase</fullName>
    </submittedName>
</protein>
<proteinExistence type="predicted"/>
<dbReference type="Gene3D" id="2.60.40.10">
    <property type="entry name" value="Immunoglobulins"/>
    <property type="match status" value="1"/>
</dbReference>
<name>A0ABY6QIW3_9PSED</name>
<dbReference type="RefSeq" id="WP_253509648.1">
    <property type="nucleotide sequence ID" value="NZ_CP112866.1"/>
</dbReference>
<dbReference type="Pfam" id="PF18416">
    <property type="entry name" value="GbpA_2"/>
    <property type="match status" value="1"/>
</dbReference>
<dbReference type="InterPro" id="IPR004302">
    <property type="entry name" value="Cellulose/chitin-bd_N"/>
</dbReference>
<dbReference type="InterPro" id="IPR041029">
    <property type="entry name" value="GbpA_2"/>
</dbReference>
<dbReference type="InterPro" id="IPR014756">
    <property type="entry name" value="Ig_E-set"/>
</dbReference>